<evidence type="ECO:0000256" key="1">
    <source>
        <dbReference type="SAM" id="SignalP"/>
    </source>
</evidence>
<dbReference type="AlphaFoldDB" id="A0A6N8KZX1"/>
<evidence type="ECO:0000313" key="4">
    <source>
        <dbReference type="Proteomes" id="UP000435036"/>
    </source>
</evidence>
<dbReference type="InterPro" id="IPR010496">
    <property type="entry name" value="AL/BT2_dom"/>
</dbReference>
<dbReference type="Pfam" id="PF06439">
    <property type="entry name" value="3keto-disac_hyd"/>
    <property type="match status" value="1"/>
</dbReference>
<organism evidence="3 4">
    <name type="scientific">Sphingobacterium humi</name>
    <dbReference type="NCBI Taxonomy" id="1796905"/>
    <lineage>
        <taxon>Bacteria</taxon>
        <taxon>Pseudomonadati</taxon>
        <taxon>Bacteroidota</taxon>
        <taxon>Sphingobacteriia</taxon>
        <taxon>Sphingobacteriales</taxon>
        <taxon>Sphingobacteriaceae</taxon>
        <taxon>Sphingobacterium</taxon>
    </lineage>
</organism>
<dbReference type="PROSITE" id="PS51257">
    <property type="entry name" value="PROKAR_LIPOPROTEIN"/>
    <property type="match status" value="1"/>
</dbReference>
<reference evidence="3 4" key="1">
    <citation type="submission" date="2019-12" db="EMBL/GenBank/DDBJ databases">
        <authorList>
            <person name="Dong K."/>
        </authorList>
    </citation>
    <scope>NUCLEOTIDE SEQUENCE [LARGE SCALE GENOMIC DNA]</scope>
    <source>
        <strain evidence="3 4">JCM 31225</strain>
    </source>
</reference>
<gene>
    <name evidence="3" type="ORF">GQF63_09625</name>
</gene>
<protein>
    <submittedName>
        <fullName evidence="3">DUF1080 domain-containing protein</fullName>
    </submittedName>
</protein>
<dbReference type="GO" id="GO:0016787">
    <property type="term" value="F:hydrolase activity"/>
    <property type="evidence" value="ECO:0007669"/>
    <property type="project" value="InterPro"/>
</dbReference>
<proteinExistence type="predicted"/>
<keyword evidence="4" id="KW-1185">Reference proteome</keyword>
<sequence length="266" mass="29542">MKNIKTIAISGLFLGTLVLAQACNGTAGNKDAAANDSTAQAESDQNFVDMLDGKTLSGWEGDTTFWRVENGILIGEIAADKEPLKNNTFLIWQGGEPSDFIMTAKFRISDKGNSGINYRSERFTELPFALKGYQADIDGKKNYTGQNYEERKRTTLAYRGQRAEVAEIKEGVTAEAKGNAWTNRNVLDTIDNLETLKNTIKENDWNDIEIVAQGNKLSHFVNGKLMSEVIDNDSKNRADKGLIGVQVHVGPPMKVEYKDMRIKIQK</sequence>
<evidence type="ECO:0000259" key="2">
    <source>
        <dbReference type="Pfam" id="PF06439"/>
    </source>
</evidence>
<dbReference type="Gene3D" id="2.60.120.560">
    <property type="entry name" value="Exo-inulinase, domain 1"/>
    <property type="match status" value="1"/>
</dbReference>
<dbReference type="OrthoDB" id="929868at2"/>
<feature type="domain" description="3-keto-alpha-glucoside-1,2-lyase/3-keto-2-hydroxy-glucal hydratase" evidence="2">
    <location>
        <begin position="47"/>
        <end position="263"/>
    </location>
</feature>
<accession>A0A6N8KZX1</accession>
<comment type="caution">
    <text evidence="3">The sequence shown here is derived from an EMBL/GenBank/DDBJ whole genome shotgun (WGS) entry which is preliminary data.</text>
</comment>
<dbReference type="EMBL" id="WSQA01000006">
    <property type="protein sequence ID" value="MVZ62279.1"/>
    <property type="molecule type" value="Genomic_DNA"/>
</dbReference>
<evidence type="ECO:0000313" key="3">
    <source>
        <dbReference type="EMBL" id="MVZ62279.1"/>
    </source>
</evidence>
<feature type="signal peptide" evidence="1">
    <location>
        <begin position="1"/>
        <end position="22"/>
    </location>
</feature>
<dbReference type="Proteomes" id="UP000435036">
    <property type="component" value="Unassembled WGS sequence"/>
</dbReference>
<keyword evidence="1" id="KW-0732">Signal</keyword>
<feature type="chain" id="PRO_5026716492" evidence="1">
    <location>
        <begin position="23"/>
        <end position="266"/>
    </location>
</feature>
<name>A0A6N8KZX1_9SPHI</name>